<feature type="domain" description="Signal transduction histidine kinase subgroup 3 dimerisation and phosphoacceptor" evidence="11">
    <location>
        <begin position="183"/>
        <end position="246"/>
    </location>
</feature>
<evidence type="ECO:0000256" key="7">
    <source>
        <dbReference type="ARBA" id="ARBA00022840"/>
    </source>
</evidence>
<feature type="transmembrane region" description="Helical" evidence="10">
    <location>
        <begin position="131"/>
        <end position="152"/>
    </location>
</feature>
<dbReference type="Gene3D" id="3.30.565.10">
    <property type="entry name" value="Histidine kinase-like ATPase, C-terminal domain"/>
    <property type="match status" value="1"/>
</dbReference>
<dbReference type="Proteomes" id="UP001595833">
    <property type="component" value="Unassembled WGS sequence"/>
</dbReference>
<keyword evidence="10" id="KW-0472">Membrane</keyword>
<dbReference type="PANTHER" id="PTHR24421">
    <property type="entry name" value="NITRATE/NITRITE SENSOR PROTEIN NARX-RELATED"/>
    <property type="match status" value="1"/>
</dbReference>
<feature type="transmembrane region" description="Helical" evidence="10">
    <location>
        <begin position="66"/>
        <end position="89"/>
    </location>
</feature>
<evidence type="ECO:0000256" key="10">
    <source>
        <dbReference type="SAM" id="Phobius"/>
    </source>
</evidence>
<evidence type="ECO:0000256" key="3">
    <source>
        <dbReference type="ARBA" id="ARBA00022553"/>
    </source>
</evidence>
<dbReference type="SUPFAM" id="SSF55874">
    <property type="entry name" value="ATPase domain of HSP90 chaperone/DNA topoisomerase II/histidine kinase"/>
    <property type="match status" value="1"/>
</dbReference>
<dbReference type="InterPro" id="IPR011712">
    <property type="entry name" value="Sig_transdc_His_kin_sub3_dim/P"/>
</dbReference>
<dbReference type="PANTHER" id="PTHR24421:SF10">
    <property type="entry name" value="NITRATE_NITRITE SENSOR PROTEIN NARQ"/>
    <property type="match status" value="1"/>
</dbReference>
<proteinExistence type="predicted"/>
<evidence type="ECO:0000256" key="5">
    <source>
        <dbReference type="ARBA" id="ARBA00022741"/>
    </source>
</evidence>
<evidence type="ECO:0000256" key="8">
    <source>
        <dbReference type="ARBA" id="ARBA00023012"/>
    </source>
</evidence>
<evidence type="ECO:0000256" key="4">
    <source>
        <dbReference type="ARBA" id="ARBA00022679"/>
    </source>
</evidence>
<keyword evidence="10" id="KW-0812">Transmembrane</keyword>
<dbReference type="EC" id="2.7.13.3" evidence="2"/>
<evidence type="ECO:0000259" key="11">
    <source>
        <dbReference type="Pfam" id="PF07730"/>
    </source>
</evidence>
<dbReference type="InterPro" id="IPR036890">
    <property type="entry name" value="HATPase_C_sf"/>
</dbReference>
<feature type="transmembrane region" description="Helical" evidence="10">
    <location>
        <begin position="415"/>
        <end position="442"/>
    </location>
</feature>
<keyword evidence="8" id="KW-0902">Two-component regulatory system</keyword>
<keyword evidence="5" id="KW-0547">Nucleotide-binding</keyword>
<dbReference type="CDD" id="cd16917">
    <property type="entry name" value="HATPase_UhpB-NarQ-NarX-like"/>
    <property type="match status" value="1"/>
</dbReference>
<accession>A0ABV9XV78</accession>
<dbReference type="Pfam" id="PF07730">
    <property type="entry name" value="HisKA_3"/>
    <property type="match status" value="1"/>
</dbReference>
<gene>
    <name evidence="12" type="ORF">ACFPFM_06285</name>
</gene>
<keyword evidence="3" id="KW-0597">Phosphoprotein</keyword>
<protein>
    <recommendedName>
        <fullName evidence="2">histidine kinase</fullName>
        <ecNumber evidence="2">2.7.13.3</ecNumber>
    </recommendedName>
</protein>
<keyword evidence="13" id="KW-1185">Reference proteome</keyword>
<evidence type="ECO:0000256" key="1">
    <source>
        <dbReference type="ARBA" id="ARBA00000085"/>
    </source>
</evidence>
<reference evidence="13" key="1">
    <citation type="journal article" date="2019" name="Int. J. Syst. Evol. Microbiol.">
        <title>The Global Catalogue of Microorganisms (GCM) 10K type strain sequencing project: providing services to taxonomists for standard genome sequencing and annotation.</title>
        <authorList>
            <consortium name="The Broad Institute Genomics Platform"/>
            <consortium name="The Broad Institute Genome Sequencing Center for Infectious Disease"/>
            <person name="Wu L."/>
            <person name="Ma J."/>
        </authorList>
    </citation>
    <scope>NUCLEOTIDE SEQUENCE [LARGE SCALE GENOMIC DNA]</scope>
    <source>
        <strain evidence="13">KCTC 12848</strain>
    </source>
</reference>
<evidence type="ECO:0000256" key="9">
    <source>
        <dbReference type="SAM" id="MobiDB-lite"/>
    </source>
</evidence>
<evidence type="ECO:0000313" key="12">
    <source>
        <dbReference type="EMBL" id="MFC5053367.1"/>
    </source>
</evidence>
<keyword evidence="10" id="KW-1133">Transmembrane helix</keyword>
<organism evidence="12 13">
    <name type="scientific">Saccharothrix xinjiangensis</name>
    <dbReference type="NCBI Taxonomy" id="204798"/>
    <lineage>
        <taxon>Bacteria</taxon>
        <taxon>Bacillati</taxon>
        <taxon>Actinomycetota</taxon>
        <taxon>Actinomycetes</taxon>
        <taxon>Pseudonocardiales</taxon>
        <taxon>Pseudonocardiaceae</taxon>
        <taxon>Saccharothrix</taxon>
    </lineage>
</organism>
<dbReference type="InterPro" id="IPR050482">
    <property type="entry name" value="Sensor_HK_TwoCompSys"/>
</dbReference>
<dbReference type="GO" id="GO:0016301">
    <property type="term" value="F:kinase activity"/>
    <property type="evidence" value="ECO:0007669"/>
    <property type="project" value="UniProtKB-KW"/>
</dbReference>
<dbReference type="Gene3D" id="1.20.5.1930">
    <property type="match status" value="1"/>
</dbReference>
<sequence length="443" mass="45250">MHPRLHDTAAAIRRTPPRDVLLSSLVVVAGAVSPWLVATHVVVAVAAPVVSAALVLARHRRPVPAFLGSALLGAASPLGALIGAVVTAVTAGRRVRPVGRALLVTGAAVAVSTGAGVLLDPSGEPLGLLLLVHGAGSAVLLGLPALAGALLGGRRPLTRLLRERNEYLERAALLTAAHARARERARIAGEMHDLLGHRLSLISMHAGALEYRTTTSAPQLSAQAELLRTTAGTALDELRQILAVLGVPGGGGAEDAELTGTRADVAALVEHSRAAGVDVRLVWRGDDLSGVDARTRRAVHRAVREGLTNVHRHAATATAAVEVDAGGDRVRVAVTNGPARAPRALPGTGRGLVALGERVALLGGGFSAKPEAGGFAVRLDLPRRPPDVPLLPTPEDVGEEVPPPRGTDVLTVPRVLGIGCVALVVGLALVAMIGGLAVLLAVR</sequence>
<feature type="transmembrane region" description="Helical" evidence="10">
    <location>
        <begin position="101"/>
        <end position="119"/>
    </location>
</feature>
<comment type="caution">
    <text evidence="12">The sequence shown here is derived from an EMBL/GenBank/DDBJ whole genome shotgun (WGS) entry which is preliminary data.</text>
</comment>
<feature type="region of interest" description="Disordered" evidence="9">
    <location>
        <begin position="386"/>
        <end position="405"/>
    </location>
</feature>
<keyword evidence="4" id="KW-0808">Transferase</keyword>
<name>A0ABV9XV78_9PSEU</name>
<evidence type="ECO:0000256" key="2">
    <source>
        <dbReference type="ARBA" id="ARBA00012438"/>
    </source>
</evidence>
<evidence type="ECO:0000256" key="6">
    <source>
        <dbReference type="ARBA" id="ARBA00022777"/>
    </source>
</evidence>
<keyword evidence="6 12" id="KW-0418">Kinase</keyword>
<feature type="transmembrane region" description="Helical" evidence="10">
    <location>
        <begin position="20"/>
        <end position="46"/>
    </location>
</feature>
<dbReference type="EMBL" id="JBHSJB010000006">
    <property type="protein sequence ID" value="MFC5053367.1"/>
    <property type="molecule type" value="Genomic_DNA"/>
</dbReference>
<keyword evidence="7" id="KW-0067">ATP-binding</keyword>
<dbReference type="RefSeq" id="WP_344038480.1">
    <property type="nucleotide sequence ID" value="NZ_BAAAKE010000011.1"/>
</dbReference>
<evidence type="ECO:0000313" key="13">
    <source>
        <dbReference type="Proteomes" id="UP001595833"/>
    </source>
</evidence>
<comment type="catalytic activity">
    <reaction evidence="1">
        <text>ATP + protein L-histidine = ADP + protein N-phospho-L-histidine.</text>
        <dbReference type="EC" id="2.7.13.3"/>
    </reaction>
</comment>